<evidence type="ECO:0000313" key="3">
    <source>
        <dbReference type="EMBL" id="CAB4607634.1"/>
    </source>
</evidence>
<keyword evidence="1" id="KW-0443">Lipid metabolism</keyword>
<proteinExistence type="predicted"/>
<feature type="domain" description="PNPLA" evidence="2">
    <location>
        <begin position="41"/>
        <end position="238"/>
    </location>
</feature>
<gene>
    <name evidence="3" type="ORF">UFOPK1835_00876</name>
</gene>
<dbReference type="SUPFAM" id="SSF52151">
    <property type="entry name" value="FabD/lysophospholipase-like"/>
    <property type="match status" value="1"/>
</dbReference>
<dbReference type="PROSITE" id="PS51635">
    <property type="entry name" value="PNPLA"/>
    <property type="match status" value="1"/>
</dbReference>
<sequence>MKHASALPRRPLSGVSSSADGLAVPIDFAAKYGAGLHLGVSLGGGGLYFVAWQIAYLSKLASMGIDLGGAQRVVGTSAGSVVAAIIEAGHLTRFEREVSVLGKVPKLLGALAPAAKFSPSQQHALDIFVAADHADPDLIKSIGHAALAATAPKPSVMSRNVGLMLASVKWPSSALHTTCVDAHTGERCVVTADASARLTRAVAASSAVPGIFSPQPIGDRRCMDGGVSGSGVHTDLLAGCERVVVLSLSDGSAAPLGGMTIAPGSIERELDALRASGSEVYFRVPESVDLTRLMDPTAVPDALAMGRRQAEADAESLRAFIA</sequence>
<dbReference type="GO" id="GO:0006629">
    <property type="term" value="P:lipid metabolic process"/>
    <property type="evidence" value="ECO:0007669"/>
    <property type="project" value="UniProtKB-KW"/>
</dbReference>
<dbReference type="AlphaFoldDB" id="A0A6J6H8X3"/>
<name>A0A6J6H8X3_9ZZZZ</name>
<reference evidence="3" key="1">
    <citation type="submission" date="2020-05" db="EMBL/GenBank/DDBJ databases">
        <authorList>
            <person name="Chiriac C."/>
            <person name="Salcher M."/>
            <person name="Ghai R."/>
            <person name="Kavagutti S V."/>
        </authorList>
    </citation>
    <scope>NUCLEOTIDE SEQUENCE</scope>
</reference>
<organism evidence="3">
    <name type="scientific">freshwater metagenome</name>
    <dbReference type="NCBI Taxonomy" id="449393"/>
    <lineage>
        <taxon>unclassified sequences</taxon>
        <taxon>metagenomes</taxon>
        <taxon>ecological metagenomes</taxon>
    </lineage>
</organism>
<accession>A0A6J6H8X3</accession>
<evidence type="ECO:0000259" key="2">
    <source>
        <dbReference type="PROSITE" id="PS51635"/>
    </source>
</evidence>
<protein>
    <submittedName>
        <fullName evidence="3">Unannotated protein</fullName>
    </submittedName>
</protein>
<dbReference type="InterPro" id="IPR002641">
    <property type="entry name" value="PNPLA_dom"/>
</dbReference>
<dbReference type="Gene3D" id="3.40.1090.10">
    <property type="entry name" value="Cytosolic phospholipase A2 catalytic domain"/>
    <property type="match status" value="1"/>
</dbReference>
<dbReference type="EMBL" id="CAEZUP010000029">
    <property type="protein sequence ID" value="CAB4607634.1"/>
    <property type="molecule type" value="Genomic_DNA"/>
</dbReference>
<dbReference type="Pfam" id="PF01734">
    <property type="entry name" value="Patatin"/>
    <property type="match status" value="1"/>
</dbReference>
<dbReference type="InterPro" id="IPR016035">
    <property type="entry name" value="Acyl_Trfase/lysoPLipase"/>
</dbReference>
<evidence type="ECO:0000256" key="1">
    <source>
        <dbReference type="ARBA" id="ARBA00023098"/>
    </source>
</evidence>